<sequence length="102" mass="10862">MEKTDVRGTNEVLKGLGLFSKRALILTGFSLIISILMLSLGNSVNYHPVLFWAFGVLIPIIVISILLWFVYALIGAITMGLAGEAAPSGGKSRKSAGKLEKG</sequence>
<feature type="region of interest" description="Disordered" evidence="1">
    <location>
        <begin position="83"/>
        <end position="102"/>
    </location>
</feature>
<keyword evidence="2" id="KW-0472">Membrane</keyword>
<accession>X1P6N5</accession>
<evidence type="ECO:0000313" key="3">
    <source>
        <dbReference type="EMBL" id="GAI51498.1"/>
    </source>
</evidence>
<protein>
    <submittedName>
        <fullName evidence="3">Uncharacterized protein</fullName>
    </submittedName>
</protein>
<feature type="transmembrane region" description="Helical" evidence="2">
    <location>
        <begin position="50"/>
        <end position="74"/>
    </location>
</feature>
<keyword evidence="2" id="KW-1133">Transmembrane helix</keyword>
<name>X1P6N5_9ZZZZ</name>
<keyword evidence="2" id="KW-0812">Transmembrane</keyword>
<organism evidence="3">
    <name type="scientific">marine sediment metagenome</name>
    <dbReference type="NCBI Taxonomy" id="412755"/>
    <lineage>
        <taxon>unclassified sequences</taxon>
        <taxon>metagenomes</taxon>
        <taxon>ecological metagenomes</taxon>
    </lineage>
</organism>
<dbReference type="AlphaFoldDB" id="X1P6N5"/>
<proteinExistence type="predicted"/>
<gene>
    <name evidence="3" type="ORF">S06H3_59718</name>
</gene>
<evidence type="ECO:0000256" key="2">
    <source>
        <dbReference type="SAM" id="Phobius"/>
    </source>
</evidence>
<comment type="caution">
    <text evidence="3">The sequence shown here is derived from an EMBL/GenBank/DDBJ whole genome shotgun (WGS) entry which is preliminary data.</text>
</comment>
<reference evidence="3" key="1">
    <citation type="journal article" date="2014" name="Front. Microbiol.">
        <title>High frequency of phylogenetically diverse reductive dehalogenase-homologous genes in deep subseafloor sedimentary metagenomes.</title>
        <authorList>
            <person name="Kawai M."/>
            <person name="Futagami T."/>
            <person name="Toyoda A."/>
            <person name="Takaki Y."/>
            <person name="Nishi S."/>
            <person name="Hori S."/>
            <person name="Arai W."/>
            <person name="Tsubouchi T."/>
            <person name="Morono Y."/>
            <person name="Uchiyama I."/>
            <person name="Ito T."/>
            <person name="Fujiyama A."/>
            <person name="Inagaki F."/>
            <person name="Takami H."/>
        </authorList>
    </citation>
    <scope>NUCLEOTIDE SEQUENCE</scope>
    <source>
        <strain evidence="3">Expedition CK06-06</strain>
    </source>
</reference>
<feature type="transmembrane region" description="Helical" evidence="2">
    <location>
        <begin position="23"/>
        <end position="44"/>
    </location>
</feature>
<evidence type="ECO:0000256" key="1">
    <source>
        <dbReference type="SAM" id="MobiDB-lite"/>
    </source>
</evidence>
<dbReference type="EMBL" id="BARV01038841">
    <property type="protein sequence ID" value="GAI51498.1"/>
    <property type="molecule type" value="Genomic_DNA"/>
</dbReference>